<dbReference type="Proteomes" id="UP001232148">
    <property type="component" value="Unassembled WGS sequence"/>
</dbReference>
<dbReference type="EMBL" id="MU842867">
    <property type="protein sequence ID" value="KAK2029169.1"/>
    <property type="molecule type" value="Genomic_DNA"/>
</dbReference>
<protein>
    <submittedName>
        <fullName evidence="6">NADH oxidase</fullName>
    </submittedName>
</protein>
<dbReference type="Gene3D" id="3.20.20.70">
    <property type="entry name" value="Aldolase class I"/>
    <property type="match status" value="1"/>
</dbReference>
<evidence type="ECO:0000256" key="3">
    <source>
        <dbReference type="ARBA" id="ARBA00022643"/>
    </source>
</evidence>
<keyword evidence="3" id="KW-0288">FMN</keyword>
<keyword evidence="7" id="KW-1185">Reference proteome</keyword>
<sequence length="433" mass="47573">MPVRYACQQDANQAPLAQPLKFPFSQKVAANRFMKGAMSERMCTWDVADVTKRGLPTDELINLYRNWGTGGWGILVSGNILIHPAHLEAAGNPVISLDHKPESGDNRFELWRRIAAGAKAEGSLFIGQINHAGRQVTSDIQSDPVSASDVQLPGKFAGKRFNKPHSASADEITSLVDGFVHCATYLEKAGFDGVQLHAAHGYLLAQFLSITTNRRKDSYGGSLKNRARLITDIARGIRERTSPRFILGIKINSVEFQEQGFTTDEAAQLCKLLEVSGFDWIELSGGTYESAAWHHRRESTRAREAFFLEFASKIVPHVRGTKVYLTGGLRSVGGMVGVLQSGLDGVGIGRPACTEPKLPKDIIRGAIKSCINPLLDEEQDFGMGVAMAGAQMRQLGQNKEPVDPSEPRLRSVERYQSLESVCRPEPRQSVWVC</sequence>
<dbReference type="SUPFAM" id="SSF51395">
    <property type="entry name" value="FMN-linked oxidoreductases"/>
    <property type="match status" value="1"/>
</dbReference>
<comment type="caution">
    <text evidence="6">The sequence shown here is derived from an EMBL/GenBank/DDBJ whole genome shotgun (WGS) entry which is preliminary data.</text>
</comment>
<dbReference type="PANTHER" id="PTHR43656:SF5">
    <property type="entry name" value="NADH:FLAVIN OXIDOREDUCTASE_NADH OXIDASE N-TERMINAL DOMAIN-CONTAINING PROTEIN"/>
    <property type="match status" value="1"/>
</dbReference>
<proteinExistence type="inferred from homology"/>
<evidence type="ECO:0000313" key="7">
    <source>
        <dbReference type="Proteomes" id="UP001232148"/>
    </source>
</evidence>
<dbReference type="GO" id="GO:0010181">
    <property type="term" value="F:FMN binding"/>
    <property type="evidence" value="ECO:0007669"/>
    <property type="project" value="InterPro"/>
</dbReference>
<dbReference type="InterPro" id="IPR001155">
    <property type="entry name" value="OxRdtase_FMN_N"/>
</dbReference>
<dbReference type="InterPro" id="IPR051799">
    <property type="entry name" value="NADH_flavin_oxidoreductase"/>
</dbReference>
<dbReference type="AlphaFoldDB" id="A0AAD9HJH3"/>
<keyword evidence="4" id="KW-0560">Oxidoreductase</keyword>
<evidence type="ECO:0000259" key="5">
    <source>
        <dbReference type="Pfam" id="PF00724"/>
    </source>
</evidence>
<dbReference type="Pfam" id="PF00724">
    <property type="entry name" value="Oxidored_FMN"/>
    <property type="match status" value="1"/>
</dbReference>
<accession>A0AAD9HJH3</accession>
<dbReference type="CDD" id="cd04733">
    <property type="entry name" value="OYE_like_2_FMN"/>
    <property type="match status" value="1"/>
</dbReference>
<keyword evidence="2" id="KW-0285">Flavoprotein</keyword>
<evidence type="ECO:0000256" key="1">
    <source>
        <dbReference type="ARBA" id="ARBA00005979"/>
    </source>
</evidence>
<dbReference type="PANTHER" id="PTHR43656">
    <property type="entry name" value="BINDING OXIDOREDUCTASE, PUTATIVE (AFU_ORTHOLOGUE AFUA_2G08260)-RELATED"/>
    <property type="match status" value="1"/>
</dbReference>
<reference evidence="6" key="1">
    <citation type="submission" date="2021-06" db="EMBL/GenBank/DDBJ databases">
        <title>Comparative genomics, transcriptomics and evolutionary studies reveal genomic signatures of adaptation to plant cell wall in hemibiotrophic fungi.</title>
        <authorList>
            <consortium name="DOE Joint Genome Institute"/>
            <person name="Baroncelli R."/>
            <person name="Diaz J.F."/>
            <person name="Benocci T."/>
            <person name="Peng M."/>
            <person name="Battaglia E."/>
            <person name="Haridas S."/>
            <person name="Andreopoulos W."/>
            <person name="Labutti K."/>
            <person name="Pangilinan J."/>
            <person name="Floch G.L."/>
            <person name="Makela M.R."/>
            <person name="Henrissat B."/>
            <person name="Grigoriev I.V."/>
            <person name="Crouch J.A."/>
            <person name="De Vries R.P."/>
            <person name="Sukno S.A."/>
            <person name="Thon M.R."/>
        </authorList>
    </citation>
    <scope>NUCLEOTIDE SEQUENCE</scope>
    <source>
        <strain evidence="6">MAFF235873</strain>
    </source>
</reference>
<dbReference type="GO" id="GO:0016491">
    <property type="term" value="F:oxidoreductase activity"/>
    <property type="evidence" value="ECO:0007669"/>
    <property type="project" value="UniProtKB-KW"/>
</dbReference>
<evidence type="ECO:0000313" key="6">
    <source>
        <dbReference type="EMBL" id="KAK2029169.1"/>
    </source>
</evidence>
<evidence type="ECO:0000256" key="4">
    <source>
        <dbReference type="ARBA" id="ARBA00023002"/>
    </source>
</evidence>
<name>A0AAD9HJH3_9PEZI</name>
<comment type="similarity">
    <text evidence="1">Belongs to the NADH:flavin oxidoreductase/NADH oxidase family.</text>
</comment>
<evidence type="ECO:0000256" key="2">
    <source>
        <dbReference type="ARBA" id="ARBA00022630"/>
    </source>
</evidence>
<feature type="domain" description="NADH:flavin oxidoreductase/NADH oxidase N-terminal" evidence="5">
    <location>
        <begin position="28"/>
        <end position="362"/>
    </location>
</feature>
<dbReference type="InterPro" id="IPR013785">
    <property type="entry name" value="Aldolase_TIM"/>
</dbReference>
<gene>
    <name evidence="6" type="ORF">LX32DRAFT_719028</name>
</gene>
<organism evidence="6 7">
    <name type="scientific">Colletotrichum zoysiae</name>
    <dbReference type="NCBI Taxonomy" id="1216348"/>
    <lineage>
        <taxon>Eukaryota</taxon>
        <taxon>Fungi</taxon>
        <taxon>Dikarya</taxon>
        <taxon>Ascomycota</taxon>
        <taxon>Pezizomycotina</taxon>
        <taxon>Sordariomycetes</taxon>
        <taxon>Hypocreomycetidae</taxon>
        <taxon>Glomerellales</taxon>
        <taxon>Glomerellaceae</taxon>
        <taxon>Colletotrichum</taxon>
        <taxon>Colletotrichum graminicola species complex</taxon>
    </lineage>
</organism>